<keyword evidence="3" id="KW-1185">Reference proteome</keyword>
<accession>A0ABP4IDF5</accession>
<organism evidence="2 3">
    <name type="scientific">Pseudonocardia kongjuensis</name>
    <dbReference type="NCBI Taxonomy" id="102227"/>
    <lineage>
        <taxon>Bacteria</taxon>
        <taxon>Bacillati</taxon>
        <taxon>Actinomycetota</taxon>
        <taxon>Actinomycetes</taxon>
        <taxon>Pseudonocardiales</taxon>
        <taxon>Pseudonocardiaceae</taxon>
        <taxon>Pseudonocardia</taxon>
    </lineage>
</organism>
<dbReference type="Gene3D" id="3.30.1390.10">
    <property type="match status" value="1"/>
</dbReference>
<evidence type="ECO:0008006" key="4">
    <source>
        <dbReference type="Google" id="ProtNLM"/>
    </source>
</evidence>
<evidence type="ECO:0000313" key="3">
    <source>
        <dbReference type="Proteomes" id="UP001501414"/>
    </source>
</evidence>
<proteinExistence type="predicted"/>
<comment type="caution">
    <text evidence="2">The sequence shown here is derived from an EMBL/GenBank/DDBJ whole genome shotgun (WGS) entry which is preliminary data.</text>
</comment>
<evidence type="ECO:0000313" key="2">
    <source>
        <dbReference type="EMBL" id="GAA1385414.1"/>
    </source>
</evidence>
<dbReference type="Proteomes" id="UP001501414">
    <property type="component" value="Unassembled WGS sequence"/>
</dbReference>
<dbReference type="InterPro" id="IPR014719">
    <property type="entry name" value="Ribosomal_bL12_C/ClpS-like"/>
</dbReference>
<keyword evidence="1" id="KW-0175">Coiled coil</keyword>
<protein>
    <recommendedName>
        <fullName evidence="4">Ribosomal protein L7/L12 C-terminal domain-containing protein</fullName>
    </recommendedName>
</protein>
<sequence length="99" mass="11085">MDYAMVGLLVLGAVLVIMAALAADRRDRERERARLRNVERKLDAVLDHLGIDHERPDLSRVEALLAEGSDVAAVKAYRETTGASLVEAKEQIDRMRDRT</sequence>
<feature type="coiled-coil region" evidence="1">
    <location>
        <begin position="21"/>
        <end position="48"/>
    </location>
</feature>
<name>A0ABP4IDF5_9PSEU</name>
<gene>
    <name evidence="2" type="ORF">GCM10009613_17800</name>
</gene>
<dbReference type="RefSeq" id="WP_344020310.1">
    <property type="nucleotide sequence ID" value="NZ_BAAAJK010000006.1"/>
</dbReference>
<reference evidence="3" key="1">
    <citation type="journal article" date="2019" name="Int. J. Syst. Evol. Microbiol.">
        <title>The Global Catalogue of Microorganisms (GCM) 10K type strain sequencing project: providing services to taxonomists for standard genome sequencing and annotation.</title>
        <authorList>
            <consortium name="The Broad Institute Genomics Platform"/>
            <consortium name="The Broad Institute Genome Sequencing Center for Infectious Disease"/>
            <person name="Wu L."/>
            <person name="Ma J."/>
        </authorList>
    </citation>
    <scope>NUCLEOTIDE SEQUENCE [LARGE SCALE GENOMIC DNA]</scope>
    <source>
        <strain evidence="3">JCM 11896</strain>
    </source>
</reference>
<evidence type="ECO:0000256" key="1">
    <source>
        <dbReference type="SAM" id="Coils"/>
    </source>
</evidence>
<dbReference type="EMBL" id="BAAAJK010000006">
    <property type="protein sequence ID" value="GAA1385414.1"/>
    <property type="molecule type" value="Genomic_DNA"/>
</dbReference>